<evidence type="ECO:0000313" key="2">
    <source>
        <dbReference type="EMBL" id="MFC3387393.1"/>
    </source>
</evidence>
<comment type="caution">
    <text evidence="2">The sequence shown here is derived from an EMBL/GenBank/DDBJ whole genome shotgun (WGS) entry which is preliminary data.</text>
</comment>
<protein>
    <submittedName>
        <fullName evidence="2">RNA polymerase sigma factor</fullName>
    </submittedName>
</protein>
<dbReference type="Pfam" id="PF04542">
    <property type="entry name" value="Sigma70_r2"/>
    <property type="match status" value="1"/>
</dbReference>
<evidence type="ECO:0000313" key="3">
    <source>
        <dbReference type="Proteomes" id="UP001595637"/>
    </source>
</evidence>
<reference evidence="3" key="1">
    <citation type="journal article" date="2019" name="Int. J. Syst. Evol. Microbiol.">
        <title>The Global Catalogue of Microorganisms (GCM) 10K type strain sequencing project: providing services to taxonomists for standard genome sequencing and annotation.</title>
        <authorList>
            <consortium name="The Broad Institute Genomics Platform"/>
            <consortium name="The Broad Institute Genome Sequencing Center for Infectious Disease"/>
            <person name="Wu L."/>
            <person name="Ma J."/>
        </authorList>
    </citation>
    <scope>NUCLEOTIDE SEQUENCE [LARGE SCALE GENOMIC DNA]</scope>
    <source>
        <strain evidence="3">CCM 7756</strain>
    </source>
</reference>
<accession>A0ABV7N3K7</accession>
<organism evidence="2 3">
    <name type="scientific">Salinicoccus sesuvii</name>
    <dbReference type="NCBI Taxonomy" id="868281"/>
    <lineage>
        <taxon>Bacteria</taxon>
        <taxon>Bacillati</taxon>
        <taxon>Bacillota</taxon>
        <taxon>Bacilli</taxon>
        <taxon>Bacillales</taxon>
        <taxon>Staphylococcaceae</taxon>
        <taxon>Salinicoccus</taxon>
    </lineage>
</organism>
<sequence>MYQIAEFRFIIREDIDDVLDVLAGRVRDGDTSAFDQIDMALRPQVSRMSYRYMNHFHEREDMEQDMMEAALRLCYRYQGERGRYRHYLLRTLRFEMKAHTRRYSLKSHNEGAVFNDLGIQSADEKNDDPINMIVKEEQLQYLMRKKGICSPLERRVLEHIDKGHDIEDVCREFALGRKSVVNTLHRIRRKKERLVLAEQANDAFDNAE</sequence>
<keyword evidence="3" id="KW-1185">Reference proteome</keyword>
<dbReference type="Gene3D" id="1.10.1740.10">
    <property type="match status" value="1"/>
</dbReference>
<gene>
    <name evidence="2" type="ORF">ACFOEO_02115</name>
</gene>
<dbReference type="EMBL" id="JBHRVQ010000001">
    <property type="protein sequence ID" value="MFC3387393.1"/>
    <property type="molecule type" value="Genomic_DNA"/>
</dbReference>
<dbReference type="RefSeq" id="WP_380651225.1">
    <property type="nucleotide sequence ID" value="NZ_JBHRVQ010000001.1"/>
</dbReference>
<feature type="domain" description="RNA polymerase sigma-70 region 2" evidence="1">
    <location>
        <begin position="40"/>
        <end position="102"/>
    </location>
</feature>
<dbReference type="SUPFAM" id="SSF88946">
    <property type="entry name" value="Sigma2 domain of RNA polymerase sigma factors"/>
    <property type="match status" value="1"/>
</dbReference>
<dbReference type="InterPro" id="IPR013325">
    <property type="entry name" value="RNA_pol_sigma_r2"/>
</dbReference>
<dbReference type="Proteomes" id="UP001595637">
    <property type="component" value="Unassembled WGS sequence"/>
</dbReference>
<dbReference type="InterPro" id="IPR007627">
    <property type="entry name" value="RNA_pol_sigma70_r2"/>
</dbReference>
<proteinExistence type="predicted"/>
<name>A0ABV7N3K7_9STAP</name>
<evidence type="ECO:0000259" key="1">
    <source>
        <dbReference type="Pfam" id="PF04542"/>
    </source>
</evidence>